<dbReference type="PANTHER" id="PTHR30606">
    <property type="entry name" value="LIPID A BIOSYNTHESIS LAUROYL ACYLTRANSFERASE"/>
    <property type="match status" value="1"/>
</dbReference>
<name>A0A1V5MJJ6_UNCT6</name>
<evidence type="ECO:0000313" key="7">
    <source>
        <dbReference type="EMBL" id="OPZ93423.1"/>
    </source>
</evidence>
<accession>A0A1V5MJJ6</accession>
<dbReference type="CDD" id="cd07984">
    <property type="entry name" value="LPLAT_LABLAT-like"/>
    <property type="match status" value="1"/>
</dbReference>
<protein>
    <submittedName>
        <fullName evidence="7">Phosphatidylinositol mannoside acyltransferase</fullName>
        <ecNumber evidence="7">2.3.1.-</ecNumber>
    </submittedName>
</protein>
<organism evidence="7">
    <name type="scientific">candidate division TA06 bacterium ADurb.Bin417</name>
    <dbReference type="NCBI Taxonomy" id="1852828"/>
    <lineage>
        <taxon>Bacteria</taxon>
        <taxon>Bacteria division TA06</taxon>
    </lineage>
</organism>
<dbReference type="GO" id="GO:0009247">
    <property type="term" value="P:glycolipid biosynthetic process"/>
    <property type="evidence" value="ECO:0007669"/>
    <property type="project" value="UniProtKB-ARBA"/>
</dbReference>
<dbReference type="GO" id="GO:0005886">
    <property type="term" value="C:plasma membrane"/>
    <property type="evidence" value="ECO:0007669"/>
    <property type="project" value="UniProtKB-SubCell"/>
</dbReference>
<proteinExistence type="predicted"/>
<comment type="caution">
    <text evidence="7">The sequence shown here is derived from an EMBL/GenBank/DDBJ whole genome shotgun (WGS) entry which is preliminary data.</text>
</comment>
<evidence type="ECO:0000256" key="3">
    <source>
        <dbReference type="ARBA" id="ARBA00022519"/>
    </source>
</evidence>
<sequence>MFLFFVYNFSAFLALHLPEPAARTLARVTSALFYLVTPGMKRNARRNFRVMLSSGGREPTAGELERLVWRAYLNFGLYLYEFFLIPRIDGEFLNRRLEVRGLEHLDSAIGGGRGVISITGHLGNWELAGILTSMMGYPVTAVALDHRSPSMNKFFLHRRRMKGVKIVAVGGRTLALIRALKKSGIVALLADRVFSRSRLRMDFFGRSTYLPAGPAELAVLTGSPIVPGFLVRRGRRYLLSFEPPIHPDLASGRSSAVRTLARHVIDVLERYIRTYPEQWLVFEYLWNKETAF</sequence>
<dbReference type="InterPro" id="IPR004960">
    <property type="entry name" value="LipA_acyltrans"/>
</dbReference>
<evidence type="ECO:0000256" key="1">
    <source>
        <dbReference type="ARBA" id="ARBA00004533"/>
    </source>
</evidence>
<reference evidence="7" key="1">
    <citation type="submission" date="2017-02" db="EMBL/GenBank/DDBJ databases">
        <title>Delving into the versatile metabolic prowess of the omnipresent phylum Bacteroidetes.</title>
        <authorList>
            <person name="Nobu M.K."/>
            <person name="Mei R."/>
            <person name="Narihiro T."/>
            <person name="Kuroda K."/>
            <person name="Liu W.-T."/>
        </authorList>
    </citation>
    <scope>NUCLEOTIDE SEQUENCE</scope>
    <source>
        <strain evidence="7">ADurb.Bin417</strain>
    </source>
</reference>
<comment type="subcellular location">
    <subcellularLocation>
        <location evidence="1">Cell inner membrane</location>
    </subcellularLocation>
</comment>
<gene>
    <name evidence="7" type="ORF">BWY73_00335</name>
</gene>
<evidence type="ECO:0000256" key="2">
    <source>
        <dbReference type="ARBA" id="ARBA00022475"/>
    </source>
</evidence>
<dbReference type="Pfam" id="PF03279">
    <property type="entry name" value="Lip_A_acyltrans"/>
    <property type="match status" value="1"/>
</dbReference>
<dbReference type="GO" id="GO:0016746">
    <property type="term" value="F:acyltransferase activity"/>
    <property type="evidence" value="ECO:0007669"/>
    <property type="project" value="UniProtKB-KW"/>
</dbReference>
<evidence type="ECO:0000256" key="6">
    <source>
        <dbReference type="ARBA" id="ARBA00023315"/>
    </source>
</evidence>
<dbReference type="PANTHER" id="PTHR30606:SF10">
    <property type="entry name" value="PHOSPHATIDYLINOSITOL MANNOSIDE ACYLTRANSFERASE"/>
    <property type="match status" value="1"/>
</dbReference>
<keyword evidence="5" id="KW-0472">Membrane</keyword>
<keyword evidence="2" id="KW-1003">Cell membrane</keyword>
<dbReference type="EC" id="2.3.1.-" evidence="7"/>
<dbReference type="AlphaFoldDB" id="A0A1V5MJJ6"/>
<dbReference type="EMBL" id="MWAK01000025">
    <property type="protein sequence ID" value="OPZ93423.1"/>
    <property type="molecule type" value="Genomic_DNA"/>
</dbReference>
<keyword evidence="3" id="KW-0997">Cell inner membrane</keyword>
<evidence type="ECO:0000256" key="5">
    <source>
        <dbReference type="ARBA" id="ARBA00023136"/>
    </source>
</evidence>
<evidence type="ECO:0000256" key="4">
    <source>
        <dbReference type="ARBA" id="ARBA00022679"/>
    </source>
</evidence>
<dbReference type="Proteomes" id="UP000485484">
    <property type="component" value="Unassembled WGS sequence"/>
</dbReference>
<keyword evidence="6 7" id="KW-0012">Acyltransferase</keyword>
<keyword evidence="4 7" id="KW-0808">Transferase</keyword>